<dbReference type="AlphaFoldDB" id="A0AAU9K4C2"/>
<keyword evidence="5 9" id="KW-0472">Membrane</keyword>
<proteinExistence type="predicted"/>
<dbReference type="PANTHER" id="PTHR10519:SF20">
    <property type="entry name" value="G-PROTEIN COUPLED RECEPTOR 156-RELATED"/>
    <property type="match status" value="1"/>
</dbReference>
<dbReference type="InterPro" id="IPR002455">
    <property type="entry name" value="GPCR3_GABA-B"/>
</dbReference>
<dbReference type="GO" id="GO:0007214">
    <property type="term" value="P:gamma-aminobutyric acid signaling pathway"/>
    <property type="evidence" value="ECO:0007669"/>
    <property type="project" value="TreeGrafter"/>
</dbReference>
<feature type="transmembrane region" description="Helical" evidence="9">
    <location>
        <begin position="20"/>
        <end position="46"/>
    </location>
</feature>
<dbReference type="InterPro" id="IPR028082">
    <property type="entry name" value="Peripla_BP_I"/>
</dbReference>
<gene>
    <name evidence="11" type="ORF">BSTOLATCC_MIC57901</name>
</gene>
<feature type="transmembrane region" description="Helical" evidence="9">
    <location>
        <begin position="802"/>
        <end position="825"/>
    </location>
</feature>
<evidence type="ECO:0000313" key="12">
    <source>
        <dbReference type="Proteomes" id="UP001162131"/>
    </source>
</evidence>
<evidence type="ECO:0000259" key="10">
    <source>
        <dbReference type="Pfam" id="PF01094"/>
    </source>
</evidence>
<evidence type="ECO:0000256" key="4">
    <source>
        <dbReference type="ARBA" id="ARBA00023040"/>
    </source>
</evidence>
<comment type="caution">
    <text evidence="11">The sequence shown here is derived from an EMBL/GenBank/DDBJ whole genome shotgun (WGS) entry which is preliminary data.</text>
</comment>
<organism evidence="11 12">
    <name type="scientific">Blepharisma stoltei</name>
    <dbReference type="NCBI Taxonomy" id="1481888"/>
    <lineage>
        <taxon>Eukaryota</taxon>
        <taxon>Sar</taxon>
        <taxon>Alveolata</taxon>
        <taxon>Ciliophora</taxon>
        <taxon>Postciliodesmatophora</taxon>
        <taxon>Heterotrichea</taxon>
        <taxon>Heterotrichida</taxon>
        <taxon>Blepharismidae</taxon>
        <taxon>Blepharisma</taxon>
    </lineage>
</organism>
<feature type="transmembrane region" description="Helical" evidence="9">
    <location>
        <begin position="1030"/>
        <end position="1048"/>
    </location>
</feature>
<dbReference type="Pfam" id="PF01094">
    <property type="entry name" value="ANF_receptor"/>
    <property type="match status" value="1"/>
</dbReference>
<reference evidence="11" key="1">
    <citation type="submission" date="2021-09" db="EMBL/GenBank/DDBJ databases">
        <authorList>
            <consortium name="AG Swart"/>
            <person name="Singh M."/>
            <person name="Singh A."/>
            <person name="Seah K."/>
            <person name="Emmerich C."/>
        </authorList>
    </citation>
    <scope>NUCLEOTIDE SEQUENCE</scope>
    <source>
        <strain evidence="11">ATCC30299</strain>
    </source>
</reference>
<dbReference type="Proteomes" id="UP001162131">
    <property type="component" value="Unassembled WGS sequence"/>
</dbReference>
<feature type="transmembrane region" description="Helical" evidence="9">
    <location>
        <begin position="1083"/>
        <end position="1103"/>
    </location>
</feature>
<feature type="transmembrane region" description="Helical" evidence="9">
    <location>
        <begin position="940"/>
        <end position="961"/>
    </location>
</feature>
<evidence type="ECO:0000256" key="9">
    <source>
        <dbReference type="SAM" id="Phobius"/>
    </source>
</evidence>
<feature type="transmembrane region" description="Helical" evidence="9">
    <location>
        <begin position="896"/>
        <end position="919"/>
    </location>
</feature>
<feature type="domain" description="Receptor ligand binding region" evidence="10">
    <location>
        <begin position="471"/>
        <end position="734"/>
    </location>
</feature>
<feature type="transmembrane region" description="Helical" evidence="9">
    <location>
        <begin position="990"/>
        <end position="1010"/>
    </location>
</feature>
<keyword evidence="4" id="KW-0297">G-protein coupled receptor</keyword>
<evidence type="ECO:0000256" key="5">
    <source>
        <dbReference type="ARBA" id="ARBA00023136"/>
    </source>
</evidence>
<accession>A0AAU9K4C2</accession>
<evidence type="ECO:0000256" key="6">
    <source>
        <dbReference type="ARBA" id="ARBA00023170"/>
    </source>
</evidence>
<sequence>MRSLINYLIQSEKLPYQINWNMIFIVYFGLIQLVHSLGDIIIYVLYSEKTNSKFVTDALNSLSDTINQSEQIFDVNFIRMASSHNLNDILDTNINFMIIDATFDVYWNRIIYEYTENNKIINLKMNFEASYDGEWLFFLHNSADQHQEISELILNFFGWTNLAIISNDLPKNVKIVSNIEKRLKNQISLKVILPDAINTGRISSLIRKIIIPDGIQMFFILEEGENFEDLIENLKKEKVYKKGAGVLAGSSSIWAANEDGLILYVEKGLENAESYSEYEILAIKHFTDMILEFRSRYSSSQQSGEFDSLLLKELFESNTYQHKKLPAFSIINIDSNQKILKGEVENSSFHFFNRTFIFPGNTTVFPKISKTEIVLSIASGSTEPNGLTNLLNSQNFLGSLYAQWVMNNSTDLLKNFNILHFETDCGANVYDFDFYYNCMSPLKDQLGVTFLSPSFSAGAVGYITIFRKLGLEIPHCGAGTRVAALSNKAEYPEYMRVITSSEYFAVIMAKSLAYFGWSNVAVIYSDKSSVLSVYKTFVQQCEILGISILNDADKRLIPQTYLRTNYTQYKHIFKNIYESKARVCVIFMENPYAWHAIEGFYDAGFREGEFVPFFYSKTGGVQSISNDLEERIMKRKKLMLGSLSAFSDEYIGDYGKQIKSEIAQAFYPQDPSYKCFSFDAFMLAAHGLDYTINKGEDIENSTILNKNLRKQKFEGCSGTISIESSNNNRNSAPINLFNFYYNTTDDTYYETSVVVYTPGSSIPFNIIQKVTWPGNSKTIPTDMRHNNFDCPFEKILVRNSSVGIGMFLVACFTIFSISGIITWIIWKKWKIVDFPKLEKPKKIKFADMMVYLVIAIDFFQYLYLGPSSSSVNSVVAYISKAISVDLEGLIYFKGTVFWIAMVFTLSAATFSIFLNIFTVTRFKNIFTWKFCVNLRYFADAILPLIGNALFIPIISFLLNIFSCTHATGDSISDTYLDKDCYQYCWKGKHLAFALLSIIAIFIYMPLTVYYRPMYQETQESLHIKTMPKYLIIKSLAQVFFVVLKKTMGFYQPEIHGFVYLVLFLIYLWIILRVKAYNYDKICLLLFITMLMVIWSVLFTSLANVLKVTFILWLCFQLTGWVAIVVWGAFKAKKIQSLIITEKGMDISILFKFMLGKVDASAISKKEINFVSKKETKSTSENKGSLEKVDQDLVEIVEEDNASKELKNSNIVLCINDNEDEENDETARLDSNRKFI</sequence>
<dbReference type="GO" id="GO:0038039">
    <property type="term" value="C:G protein-coupled receptor heterodimeric complex"/>
    <property type="evidence" value="ECO:0007669"/>
    <property type="project" value="TreeGrafter"/>
</dbReference>
<feature type="transmembrane region" description="Helical" evidence="9">
    <location>
        <begin position="1054"/>
        <end position="1071"/>
    </location>
</feature>
<comment type="subcellular location">
    <subcellularLocation>
        <location evidence="1">Membrane</location>
    </subcellularLocation>
</comment>
<dbReference type="SUPFAM" id="SSF53822">
    <property type="entry name" value="Periplasmic binding protein-like I"/>
    <property type="match status" value="1"/>
</dbReference>
<keyword evidence="6" id="KW-0675">Receptor</keyword>
<keyword evidence="7" id="KW-0325">Glycoprotein</keyword>
<evidence type="ECO:0000313" key="11">
    <source>
        <dbReference type="EMBL" id="CAG9333081.1"/>
    </source>
</evidence>
<dbReference type="InterPro" id="IPR001828">
    <property type="entry name" value="ANF_lig-bd_rcpt"/>
</dbReference>
<evidence type="ECO:0000256" key="7">
    <source>
        <dbReference type="ARBA" id="ARBA00023180"/>
    </source>
</evidence>
<keyword evidence="3 9" id="KW-1133">Transmembrane helix</keyword>
<feature type="transmembrane region" description="Helical" evidence="9">
    <location>
        <begin position="1109"/>
        <end position="1129"/>
    </location>
</feature>
<dbReference type="Gene3D" id="3.40.50.2300">
    <property type="match status" value="2"/>
</dbReference>
<keyword evidence="8" id="KW-0807">Transducer</keyword>
<dbReference type="PANTHER" id="PTHR10519">
    <property type="entry name" value="GABA-B RECEPTOR"/>
    <property type="match status" value="1"/>
</dbReference>
<evidence type="ECO:0000256" key="8">
    <source>
        <dbReference type="ARBA" id="ARBA00023224"/>
    </source>
</evidence>
<dbReference type="EMBL" id="CAJZBQ010000056">
    <property type="protein sequence ID" value="CAG9333081.1"/>
    <property type="molecule type" value="Genomic_DNA"/>
</dbReference>
<dbReference type="GO" id="GO:0004965">
    <property type="term" value="F:G protein-coupled GABA receptor activity"/>
    <property type="evidence" value="ECO:0007669"/>
    <property type="project" value="InterPro"/>
</dbReference>
<evidence type="ECO:0000256" key="3">
    <source>
        <dbReference type="ARBA" id="ARBA00022989"/>
    </source>
</evidence>
<protein>
    <recommendedName>
        <fullName evidence="10">Receptor ligand binding region domain-containing protein</fullName>
    </recommendedName>
</protein>
<evidence type="ECO:0000256" key="2">
    <source>
        <dbReference type="ARBA" id="ARBA00022692"/>
    </source>
</evidence>
<keyword evidence="12" id="KW-1185">Reference proteome</keyword>
<evidence type="ECO:0000256" key="1">
    <source>
        <dbReference type="ARBA" id="ARBA00004370"/>
    </source>
</evidence>
<keyword evidence="2 9" id="KW-0812">Transmembrane</keyword>
<name>A0AAU9K4C2_9CILI</name>
<feature type="transmembrane region" description="Helical" evidence="9">
    <location>
        <begin position="845"/>
        <end position="864"/>
    </location>
</feature>